<dbReference type="SUPFAM" id="SSF55874">
    <property type="entry name" value="ATPase domain of HSP90 chaperone/DNA topoisomerase II/histidine kinase"/>
    <property type="match status" value="1"/>
</dbReference>
<dbReference type="InterPro" id="IPR003594">
    <property type="entry name" value="HATPase_dom"/>
</dbReference>
<dbReference type="Proteomes" id="UP001614264">
    <property type="component" value="Unassembled WGS sequence"/>
</dbReference>
<dbReference type="RefSeq" id="WP_399594446.1">
    <property type="nucleotide sequence ID" value="NZ_JBITPR010000051.1"/>
</dbReference>
<name>A0ABW8BHS8_9ACTN</name>
<dbReference type="Gene3D" id="3.30.565.10">
    <property type="entry name" value="Histidine kinase-like ATPase, C-terminal domain"/>
    <property type="match status" value="1"/>
</dbReference>
<evidence type="ECO:0000256" key="1">
    <source>
        <dbReference type="ARBA" id="ARBA00022527"/>
    </source>
</evidence>
<dbReference type="GO" id="GO:0005524">
    <property type="term" value="F:ATP binding"/>
    <property type="evidence" value="ECO:0007669"/>
    <property type="project" value="UniProtKB-KW"/>
</dbReference>
<dbReference type="CDD" id="cd16936">
    <property type="entry name" value="HATPase_RsbW-like"/>
    <property type="match status" value="1"/>
</dbReference>
<keyword evidence="1" id="KW-0808">Transferase</keyword>
<reference evidence="3 4" key="1">
    <citation type="submission" date="2024-07" db="EMBL/GenBank/DDBJ databases">
        <title>Whole genome sequencing of Prodigiosin pigment-producing Streptomyces salinarius isolated from rhizosphere soil of Arachis hypogaea.</title>
        <authorList>
            <person name="Vidhya A."/>
            <person name="Ramya S."/>
        </authorList>
    </citation>
    <scope>NUCLEOTIDE SEQUENCE [LARGE SCALE GENOMIC DNA]</scope>
    <source>
        <strain evidence="3 4">VRMG2420</strain>
    </source>
</reference>
<dbReference type="InterPro" id="IPR050267">
    <property type="entry name" value="Anti-sigma-factor_SerPK"/>
</dbReference>
<evidence type="ECO:0000313" key="3">
    <source>
        <dbReference type="EMBL" id="MFI7874592.1"/>
    </source>
</evidence>
<sequence length="220" mass="23869">MTLNADMVRSPYVVEFTALEEEVAALRRGVRTHLEGWGLRCFVDEAQLCVSELVANVISHVGVGTPTTLSVLMNGTFLRIEVRDPDSRALPTLVAAEVEAEGGRGMALVAAVTDRWGVSLLGDGKVTWCELATGLASQGEQDGGPRVIRTEAMRGLYGIVGEEQVGRRVGLVGALKGEEAAIHIITDLLHWLSAHGRDVDEVLDRAQVRFETEAHRTSWE</sequence>
<dbReference type="InterPro" id="IPR036890">
    <property type="entry name" value="HATPase_C_sf"/>
</dbReference>
<evidence type="ECO:0000259" key="2">
    <source>
        <dbReference type="Pfam" id="PF13581"/>
    </source>
</evidence>
<dbReference type="PANTHER" id="PTHR35526:SF3">
    <property type="entry name" value="ANTI-SIGMA-F FACTOR RSBW"/>
    <property type="match status" value="1"/>
</dbReference>
<organism evidence="3 4">
    <name type="scientific">Streptomyces salinarius</name>
    <dbReference type="NCBI Taxonomy" id="2762598"/>
    <lineage>
        <taxon>Bacteria</taxon>
        <taxon>Bacillati</taxon>
        <taxon>Actinomycetota</taxon>
        <taxon>Actinomycetes</taxon>
        <taxon>Kitasatosporales</taxon>
        <taxon>Streptomycetaceae</taxon>
        <taxon>Streptomyces</taxon>
    </lineage>
</organism>
<keyword evidence="1" id="KW-0418">Kinase</keyword>
<keyword evidence="3" id="KW-0067">ATP-binding</keyword>
<feature type="domain" description="Histidine kinase/HSP90-like ATPase" evidence="2">
    <location>
        <begin position="16"/>
        <end position="118"/>
    </location>
</feature>
<dbReference type="EMBL" id="JBITPR010000051">
    <property type="protein sequence ID" value="MFI7874592.1"/>
    <property type="molecule type" value="Genomic_DNA"/>
</dbReference>
<keyword evidence="3" id="KW-0547">Nucleotide-binding</keyword>
<gene>
    <name evidence="3" type="ORF">AB4829_28865</name>
</gene>
<proteinExistence type="predicted"/>
<accession>A0ABW8BHS8</accession>
<comment type="caution">
    <text evidence="3">The sequence shown here is derived from an EMBL/GenBank/DDBJ whole genome shotgun (WGS) entry which is preliminary data.</text>
</comment>
<dbReference type="PANTHER" id="PTHR35526">
    <property type="entry name" value="ANTI-SIGMA-F FACTOR RSBW-RELATED"/>
    <property type="match status" value="1"/>
</dbReference>
<keyword evidence="4" id="KW-1185">Reference proteome</keyword>
<dbReference type="Pfam" id="PF13581">
    <property type="entry name" value="HATPase_c_2"/>
    <property type="match status" value="1"/>
</dbReference>
<protein>
    <submittedName>
        <fullName evidence="3">ATP-binding protein</fullName>
    </submittedName>
</protein>
<evidence type="ECO:0000313" key="4">
    <source>
        <dbReference type="Proteomes" id="UP001614264"/>
    </source>
</evidence>
<keyword evidence="1" id="KW-0723">Serine/threonine-protein kinase</keyword>